<dbReference type="Proteomes" id="UP000225277">
    <property type="component" value="Unassembled WGS sequence"/>
</dbReference>
<gene>
    <name evidence="1" type="ORF">RCC_01811</name>
</gene>
<accession>A0A2D3UN13</accession>
<proteinExistence type="predicted"/>
<evidence type="ECO:0000313" key="1">
    <source>
        <dbReference type="EMBL" id="CZT15971.1"/>
    </source>
</evidence>
<dbReference type="RefSeq" id="XP_023622864.1">
    <property type="nucleotide sequence ID" value="XM_023767096.1"/>
</dbReference>
<dbReference type="AlphaFoldDB" id="A0A2D3UN13"/>
<organism evidence="1 2">
    <name type="scientific">Ramularia collo-cygni</name>
    <dbReference type="NCBI Taxonomy" id="112498"/>
    <lineage>
        <taxon>Eukaryota</taxon>
        <taxon>Fungi</taxon>
        <taxon>Dikarya</taxon>
        <taxon>Ascomycota</taxon>
        <taxon>Pezizomycotina</taxon>
        <taxon>Dothideomycetes</taxon>
        <taxon>Dothideomycetidae</taxon>
        <taxon>Mycosphaerellales</taxon>
        <taxon>Mycosphaerellaceae</taxon>
        <taxon>Ramularia</taxon>
    </lineage>
</organism>
<evidence type="ECO:0000313" key="2">
    <source>
        <dbReference type="Proteomes" id="UP000225277"/>
    </source>
</evidence>
<keyword evidence="2" id="KW-1185">Reference proteome</keyword>
<dbReference type="OrthoDB" id="3643916at2759"/>
<evidence type="ECO:0008006" key="3">
    <source>
        <dbReference type="Google" id="ProtNLM"/>
    </source>
</evidence>
<dbReference type="EMBL" id="FJUY01000002">
    <property type="protein sequence ID" value="CZT15971.1"/>
    <property type="molecule type" value="Genomic_DNA"/>
</dbReference>
<dbReference type="GeneID" id="35597038"/>
<sequence>MSSPPEPSGTAGTFRLFDLPREILLHIIDLAVVQSEPIVIRIIYYPDNRSLTSSQRAYRALMTGENQPAISKTCRALRKDAIKAFYRLNEFQADHCTHSDHEYWPVFRDWLDRIGANRRYLRNLRTRDWMSYNYGPVGGSDGCLERCRSKLGAKGAVITKVEGEDYTWMVCFPEVTD</sequence>
<reference evidence="1 2" key="1">
    <citation type="submission" date="2016-03" db="EMBL/GenBank/DDBJ databases">
        <authorList>
            <person name="Ploux O."/>
        </authorList>
    </citation>
    <scope>NUCLEOTIDE SEQUENCE [LARGE SCALE GENOMIC DNA]</scope>
    <source>
        <strain evidence="1 2">URUG2</strain>
    </source>
</reference>
<name>A0A2D3UN13_9PEZI</name>
<protein>
    <recommendedName>
        <fullName evidence="3">F-box domain-containing protein</fullName>
    </recommendedName>
</protein>